<sequence length="108" mass="10820">MKKKLITGVLTLSLFIGGTATTSVLAGADDIETQTAVQTELASNNEVSPEATPAAAGAYAMQASRVAATAFVGGFTAKAGADAYDALGGSAMNASPTGYENIKVVFDQ</sequence>
<accession>A0A941DYM9</accession>
<dbReference type="Proteomes" id="UP000675284">
    <property type="component" value="Unassembled WGS sequence"/>
</dbReference>
<reference evidence="2" key="1">
    <citation type="submission" date="2021-04" db="EMBL/GenBank/DDBJ databases">
        <title>Isolation and polyphasic classification of algal microorganism.</title>
        <authorList>
            <person name="Wang S."/>
        </authorList>
    </citation>
    <scope>NUCLEOTIDE SEQUENCE</scope>
    <source>
        <strain evidence="2">720a</strain>
    </source>
</reference>
<keyword evidence="1" id="KW-0732">Signal</keyword>
<evidence type="ECO:0000313" key="2">
    <source>
        <dbReference type="EMBL" id="MBR7797504.1"/>
    </source>
</evidence>
<protein>
    <submittedName>
        <fullName evidence="2">Uncharacterized protein</fullName>
    </submittedName>
</protein>
<dbReference type="RefSeq" id="WP_121604912.1">
    <property type="nucleotide sequence ID" value="NZ_BAAACY010000110.1"/>
</dbReference>
<dbReference type="EMBL" id="JAGSOT010000057">
    <property type="protein sequence ID" value="MBR7797504.1"/>
    <property type="molecule type" value="Genomic_DNA"/>
</dbReference>
<evidence type="ECO:0000256" key="1">
    <source>
        <dbReference type="SAM" id="SignalP"/>
    </source>
</evidence>
<name>A0A941DYM9_9BACI</name>
<feature type="chain" id="PRO_5038490273" evidence="1">
    <location>
        <begin position="27"/>
        <end position="108"/>
    </location>
</feature>
<gene>
    <name evidence="2" type="ORF">KCX74_15850</name>
</gene>
<dbReference type="AlphaFoldDB" id="A0A941DYM9"/>
<evidence type="ECO:0000313" key="3">
    <source>
        <dbReference type="Proteomes" id="UP000675284"/>
    </source>
</evidence>
<feature type="signal peptide" evidence="1">
    <location>
        <begin position="1"/>
        <end position="26"/>
    </location>
</feature>
<proteinExistence type="predicted"/>
<organism evidence="2 3">
    <name type="scientific">Virgibacillus salarius</name>
    <dbReference type="NCBI Taxonomy" id="447199"/>
    <lineage>
        <taxon>Bacteria</taxon>
        <taxon>Bacillati</taxon>
        <taxon>Bacillota</taxon>
        <taxon>Bacilli</taxon>
        <taxon>Bacillales</taxon>
        <taxon>Bacillaceae</taxon>
        <taxon>Virgibacillus</taxon>
    </lineage>
</organism>
<comment type="caution">
    <text evidence="2">The sequence shown here is derived from an EMBL/GenBank/DDBJ whole genome shotgun (WGS) entry which is preliminary data.</text>
</comment>
<keyword evidence="3" id="KW-1185">Reference proteome</keyword>